<organism evidence="1 2">
    <name type="scientific">Cirrhinus mrigala</name>
    <name type="common">Mrigala</name>
    <dbReference type="NCBI Taxonomy" id="683832"/>
    <lineage>
        <taxon>Eukaryota</taxon>
        <taxon>Metazoa</taxon>
        <taxon>Chordata</taxon>
        <taxon>Craniata</taxon>
        <taxon>Vertebrata</taxon>
        <taxon>Euteleostomi</taxon>
        <taxon>Actinopterygii</taxon>
        <taxon>Neopterygii</taxon>
        <taxon>Teleostei</taxon>
        <taxon>Ostariophysi</taxon>
        <taxon>Cypriniformes</taxon>
        <taxon>Cyprinidae</taxon>
        <taxon>Labeoninae</taxon>
        <taxon>Labeonini</taxon>
        <taxon>Cirrhinus</taxon>
    </lineage>
</organism>
<keyword evidence="2" id="KW-1185">Reference proteome</keyword>
<reference evidence="1 2" key="1">
    <citation type="submission" date="2024-05" db="EMBL/GenBank/DDBJ databases">
        <title>Genome sequencing and assembly of Indian major carp, Cirrhinus mrigala (Hamilton, 1822).</title>
        <authorList>
            <person name="Mohindra V."/>
            <person name="Chowdhury L.M."/>
            <person name="Lal K."/>
            <person name="Jena J.K."/>
        </authorList>
    </citation>
    <scope>NUCLEOTIDE SEQUENCE [LARGE SCALE GENOMIC DNA]</scope>
    <source>
        <strain evidence="1">CM1030</strain>
        <tissue evidence="1">Blood</tissue>
    </source>
</reference>
<gene>
    <name evidence="1" type="ORF">M9458_004864</name>
</gene>
<evidence type="ECO:0000313" key="1">
    <source>
        <dbReference type="EMBL" id="KAL0201677.1"/>
    </source>
</evidence>
<sequence length="97" mass="10789">MCILFRFDCLLHHCCECDCGLGVNVSDAVEAPVLTVNSNWSSSDSCTVNFTCRAHELMINSRYQKKSCSSEEVTSHENNTLILNCSEKSIICNHSNP</sequence>
<dbReference type="Proteomes" id="UP001529510">
    <property type="component" value="Unassembled WGS sequence"/>
</dbReference>
<dbReference type="EMBL" id="JAMKFB020000002">
    <property type="protein sequence ID" value="KAL0201677.1"/>
    <property type="molecule type" value="Genomic_DNA"/>
</dbReference>
<feature type="non-terminal residue" evidence="1">
    <location>
        <position position="97"/>
    </location>
</feature>
<proteinExistence type="predicted"/>
<comment type="caution">
    <text evidence="1">The sequence shown here is derived from an EMBL/GenBank/DDBJ whole genome shotgun (WGS) entry which is preliminary data.</text>
</comment>
<protein>
    <submittedName>
        <fullName evidence="1">Uncharacterized protein</fullName>
    </submittedName>
</protein>
<evidence type="ECO:0000313" key="2">
    <source>
        <dbReference type="Proteomes" id="UP001529510"/>
    </source>
</evidence>
<dbReference type="AlphaFoldDB" id="A0ABD0RT11"/>
<accession>A0ABD0RT11</accession>
<name>A0ABD0RT11_CIRMR</name>